<reference evidence="2 3" key="1">
    <citation type="submission" date="2021-06" db="EMBL/GenBank/DDBJ databases">
        <authorList>
            <person name="Palmer J.M."/>
        </authorList>
    </citation>
    <scope>NUCLEOTIDE SEQUENCE [LARGE SCALE GENOMIC DNA]</scope>
    <source>
        <strain evidence="2 3">AS_MEX2019</strain>
        <tissue evidence="2">Muscle</tissue>
    </source>
</reference>
<accession>A0ABV0XNB9</accession>
<protein>
    <recommendedName>
        <fullName evidence="4">C2H2-type domain-containing protein</fullName>
    </recommendedName>
</protein>
<comment type="caution">
    <text evidence="2">The sequence shown here is derived from an EMBL/GenBank/DDBJ whole genome shotgun (WGS) entry which is preliminary data.</text>
</comment>
<proteinExistence type="predicted"/>
<dbReference type="Proteomes" id="UP001469553">
    <property type="component" value="Unassembled WGS sequence"/>
</dbReference>
<feature type="region of interest" description="Disordered" evidence="1">
    <location>
        <begin position="48"/>
        <end position="79"/>
    </location>
</feature>
<evidence type="ECO:0000313" key="3">
    <source>
        <dbReference type="Proteomes" id="UP001469553"/>
    </source>
</evidence>
<gene>
    <name evidence="2" type="ORF">AMECASPLE_005937</name>
</gene>
<evidence type="ECO:0000256" key="1">
    <source>
        <dbReference type="SAM" id="MobiDB-lite"/>
    </source>
</evidence>
<feature type="non-terminal residue" evidence="2">
    <location>
        <position position="1"/>
    </location>
</feature>
<feature type="non-terminal residue" evidence="2">
    <location>
        <position position="79"/>
    </location>
</feature>
<name>A0ABV0XNB9_9TELE</name>
<sequence>CGSCFTSCTLFTPILLHGRSHGAQPSMPLLNPSLCLIPPCCLSRLQYPQSSPLPSTPSSAAQSSSPPMSDPSNSGRETT</sequence>
<keyword evidence="3" id="KW-1185">Reference proteome</keyword>
<organism evidence="2 3">
    <name type="scientific">Ameca splendens</name>
    <dbReference type="NCBI Taxonomy" id="208324"/>
    <lineage>
        <taxon>Eukaryota</taxon>
        <taxon>Metazoa</taxon>
        <taxon>Chordata</taxon>
        <taxon>Craniata</taxon>
        <taxon>Vertebrata</taxon>
        <taxon>Euteleostomi</taxon>
        <taxon>Actinopterygii</taxon>
        <taxon>Neopterygii</taxon>
        <taxon>Teleostei</taxon>
        <taxon>Neoteleostei</taxon>
        <taxon>Acanthomorphata</taxon>
        <taxon>Ovalentaria</taxon>
        <taxon>Atherinomorphae</taxon>
        <taxon>Cyprinodontiformes</taxon>
        <taxon>Goodeidae</taxon>
        <taxon>Ameca</taxon>
    </lineage>
</organism>
<dbReference type="EMBL" id="JAHRIP010009683">
    <property type="protein sequence ID" value="MEQ2282933.1"/>
    <property type="molecule type" value="Genomic_DNA"/>
</dbReference>
<evidence type="ECO:0000313" key="2">
    <source>
        <dbReference type="EMBL" id="MEQ2282933.1"/>
    </source>
</evidence>
<evidence type="ECO:0008006" key="4">
    <source>
        <dbReference type="Google" id="ProtNLM"/>
    </source>
</evidence>